<dbReference type="EMBL" id="JBHTJR010000048">
    <property type="protein sequence ID" value="MFD0993546.1"/>
    <property type="molecule type" value="Genomic_DNA"/>
</dbReference>
<keyword evidence="7" id="KW-1185">Reference proteome</keyword>
<protein>
    <submittedName>
        <fullName evidence="6">Succinylglutamate desuccinylase/aspartoacylase family protein</fullName>
    </submittedName>
</protein>
<evidence type="ECO:0000259" key="5">
    <source>
        <dbReference type="Pfam" id="PF24827"/>
    </source>
</evidence>
<dbReference type="Pfam" id="PF24827">
    <property type="entry name" value="AstE_AspA_cat"/>
    <property type="match status" value="1"/>
</dbReference>
<dbReference type="SUPFAM" id="SSF53187">
    <property type="entry name" value="Zn-dependent exopeptidases"/>
    <property type="match status" value="1"/>
</dbReference>
<evidence type="ECO:0000256" key="3">
    <source>
        <dbReference type="ARBA" id="ARBA00022801"/>
    </source>
</evidence>
<dbReference type="InterPro" id="IPR055438">
    <property type="entry name" value="AstE_AspA_cat"/>
</dbReference>
<dbReference type="InterPro" id="IPR053138">
    <property type="entry name" value="N-alpha-Ac-DABA_deacetylase"/>
</dbReference>
<dbReference type="Proteomes" id="UP001597062">
    <property type="component" value="Unassembled WGS sequence"/>
</dbReference>
<evidence type="ECO:0000256" key="1">
    <source>
        <dbReference type="ARBA" id="ARBA00001947"/>
    </source>
</evidence>
<keyword evidence="2" id="KW-0479">Metal-binding</keyword>
<dbReference type="InterPro" id="IPR043795">
    <property type="entry name" value="N-alpha-Ac-DABA-like"/>
</dbReference>
<feature type="domain" description="Succinylglutamate desuccinylase/Aspartoacylase catalytic" evidence="5">
    <location>
        <begin position="48"/>
        <end position="223"/>
    </location>
</feature>
<comment type="caution">
    <text evidence="6">The sequence shown here is derived from an EMBL/GenBank/DDBJ whole genome shotgun (WGS) entry which is preliminary data.</text>
</comment>
<evidence type="ECO:0000256" key="4">
    <source>
        <dbReference type="ARBA" id="ARBA00022833"/>
    </source>
</evidence>
<name>A0ABW3JVE1_9FLAO</name>
<evidence type="ECO:0000313" key="7">
    <source>
        <dbReference type="Proteomes" id="UP001597062"/>
    </source>
</evidence>
<dbReference type="CDD" id="cd06251">
    <property type="entry name" value="M14_ASTE_ASPA-like"/>
    <property type="match status" value="1"/>
</dbReference>
<comment type="cofactor">
    <cofactor evidence="1">
        <name>Zn(2+)</name>
        <dbReference type="ChEBI" id="CHEBI:29105"/>
    </cofactor>
</comment>
<accession>A0ABW3JVE1</accession>
<evidence type="ECO:0000256" key="2">
    <source>
        <dbReference type="ARBA" id="ARBA00022723"/>
    </source>
</evidence>
<evidence type="ECO:0000313" key="6">
    <source>
        <dbReference type="EMBL" id="MFD0993546.1"/>
    </source>
</evidence>
<dbReference type="PANTHER" id="PTHR37326:SF1">
    <property type="entry name" value="BLL3975 PROTEIN"/>
    <property type="match status" value="1"/>
</dbReference>
<proteinExistence type="predicted"/>
<dbReference type="RefSeq" id="WP_386107918.1">
    <property type="nucleotide sequence ID" value="NZ_JBHTJR010000048.1"/>
</dbReference>
<dbReference type="Gene3D" id="3.40.630.10">
    <property type="entry name" value="Zn peptidases"/>
    <property type="match status" value="1"/>
</dbReference>
<sequence length="317" mass="34266">MAKLVTKLKLDKIPANTIKKFWLQLTTNQLGEPISIPVMVAKGAKGGPVLGLTAAVHGNELNGISVIQRLFKELDTATMKGTIVGVPIVNVPSFILNTRVFSDGVDINRIMPGDLQGNASDVYASRFLDKVVKKLDYLLDLHTASFGRVNSFYIRSDMSKPIAKKFALLQNAEIIVNTAASDGTLRGAAEELGIPSITIEVGNPHSFQKKVIKSGLAGVHNVLCSLGIIDDEIEEAKKSTVICKKSYWLYTDEGGLLTVHVDLRDIVKKGDHIATLRDVFGATIKKYMAPEDGIVVGKSVNPVNQSGGRIIHLGIIK</sequence>
<dbReference type="PIRSF" id="PIRSF039012">
    <property type="entry name" value="ASP"/>
    <property type="match status" value="1"/>
</dbReference>
<keyword evidence="4" id="KW-0862">Zinc</keyword>
<organism evidence="6 7">
    <name type="scientific">Tenacibaculum geojense</name>
    <dbReference type="NCBI Taxonomy" id="915352"/>
    <lineage>
        <taxon>Bacteria</taxon>
        <taxon>Pseudomonadati</taxon>
        <taxon>Bacteroidota</taxon>
        <taxon>Flavobacteriia</taxon>
        <taxon>Flavobacteriales</taxon>
        <taxon>Flavobacteriaceae</taxon>
        <taxon>Tenacibaculum</taxon>
    </lineage>
</organism>
<gene>
    <name evidence="6" type="ORF">ACFQ1U_10055</name>
</gene>
<dbReference type="PANTHER" id="PTHR37326">
    <property type="entry name" value="BLL3975 PROTEIN"/>
    <property type="match status" value="1"/>
</dbReference>
<keyword evidence="3" id="KW-0378">Hydrolase</keyword>
<reference evidence="7" key="1">
    <citation type="journal article" date="2019" name="Int. J. Syst. Evol. Microbiol.">
        <title>The Global Catalogue of Microorganisms (GCM) 10K type strain sequencing project: providing services to taxonomists for standard genome sequencing and annotation.</title>
        <authorList>
            <consortium name="The Broad Institute Genomics Platform"/>
            <consortium name="The Broad Institute Genome Sequencing Center for Infectious Disease"/>
            <person name="Wu L."/>
            <person name="Ma J."/>
        </authorList>
    </citation>
    <scope>NUCLEOTIDE SEQUENCE [LARGE SCALE GENOMIC DNA]</scope>
    <source>
        <strain evidence="7">CCUG 60527</strain>
    </source>
</reference>